<name>C8PJH2_9BACT</name>
<gene>
    <name evidence="1" type="ORF">CAMGR0001_1372</name>
</gene>
<evidence type="ECO:0000313" key="1">
    <source>
        <dbReference type="EMBL" id="EEV17077.1"/>
    </source>
</evidence>
<accession>C8PJH2</accession>
<evidence type="ECO:0000313" key="2">
    <source>
        <dbReference type="Proteomes" id="UP000005709"/>
    </source>
</evidence>
<dbReference type="AlphaFoldDB" id="C8PJH2"/>
<reference evidence="1 2" key="1">
    <citation type="submission" date="2009-07" db="EMBL/GenBank/DDBJ databases">
        <authorList>
            <person name="Madupu R."/>
            <person name="Sebastian Y."/>
            <person name="Durkin A.S."/>
            <person name="Torralba M."/>
            <person name="Methe B."/>
            <person name="Sutton G.G."/>
            <person name="Strausberg R.L."/>
            <person name="Nelson K.E."/>
        </authorList>
    </citation>
    <scope>NUCLEOTIDE SEQUENCE [LARGE SCALE GENOMIC DNA]</scope>
    <source>
        <strain evidence="1 2">RM3268</strain>
    </source>
</reference>
<dbReference type="EMBL" id="ACYG01000027">
    <property type="protein sequence ID" value="EEV17077.1"/>
    <property type="molecule type" value="Genomic_DNA"/>
</dbReference>
<sequence length="43" mass="5075">MKIFVHFIPLNFNVRLTACAVQLNGGRCFDYRRAGFEFSRCEF</sequence>
<dbReference type="Proteomes" id="UP000005709">
    <property type="component" value="Unassembled WGS sequence"/>
</dbReference>
<keyword evidence="2" id="KW-1185">Reference proteome</keyword>
<proteinExistence type="predicted"/>
<comment type="caution">
    <text evidence="1">The sequence shown here is derived from an EMBL/GenBank/DDBJ whole genome shotgun (WGS) entry which is preliminary data.</text>
</comment>
<organism evidence="1 2">
    <name type="scientific">Campylobacter gracilis RM3268</name>
    <dbReference type="NCBI Taxonomy" id="553220"/>
    <lineage>
        <taxon>Bacteria</taxon>
        <taxon>Pseudomonadati</taxon>
        <taxon>Campylobacterota</taxon>
        <taxon>Epsilonproteobacteria</taxon>
        <taxon>Campylobacterales</taxon>
        <taxon>Campylobacteraceae</taxon>
        <taxon>Campylobacter</taxon>
    </lineage>
</organism>
<protein>
    <submittedName>
        <fullName evidence="1">Uncharacterized protein</fullName>
    </submittedName>
</protein>